<keyword evidence="1" id="KW-1133">Transmembrane helix</keyword>
<keyword evidence="1" id="KW-0472">Membrane</keyword>
<dbReference type="AlphaFoldDB" id="A0A9J6P9L6"/>
<proteinExistence type="predicted"/>
<dbReference type="Proteomes" id="UP001056429">
    <property type="component" value="Unassembled WGS sequence"/>
</dbReference>
<name>A0A9J6P9L6_9CLOT</name>
<reference evidence="2" key="1">
    <citation type="journal article" date="2021" name="mSystems">
        <title>Bacteria and Archaea Synergistically Convert Glycine Betaine to Biogenic Methane in the Formosa Cold Seep of the South China Sea.</title>
        <authorList>
            <person name="Li L."/>
            <person name="Zhang W."/>
            <person name="Zhang S."/>
            <person name="Song L."/>
            <person name="Sun Q."/>
            <person name="Zhang H."/>
            <person name="Xiang H."/>
            <person name="Dong X."/>
        </authorList>
    </citation>
    <scope>NUCLEOTIDE SEQUENCE</scope>
    <source>
        <strain evidence="2">ZWT</strain>
    </source>
</reference>
<dbReference type="EMBL" id="JAGSOJ010000007">
    <property type="protein sequence ID" value="MCM1992788.1"/>
    <property type="molecule type" value="Genomic_DNA"/>
</dbReference>
<protein>
    <submittedName>
        <fullName evidence="2">Uncharacterized protein</fullName>
    </submittedName>
</protein>
<evidence type="ECO:0000313" key="2">
    <source>
        <dbReference type="EMBL" id="MCM1992788.1"/>
    </source>
</evidence>
<organism evidence="2 3">
    <name type="scientific">Oceanirhabdus seepicola</name>
    <dbReference type="NCBI Taxonomy" id="2828781"/>
    <lineage>
        <taxon>Bacteria</taxon>
        <taxon>Bacillati</taxon>
        <taxon>Bacillota</taxon>
        <taxon>Clostridia</taxon>
        <taxon>Eubacteriales</taxon>
        <taxon>Clostridiaceae</taxon>
        <taxon>Oceanirhabdus</taxon>
    </lineage>
</organism>
<keyword evidence="1" id="KW-0812">Transmembrane</keyword>
<reference evidence="2" key="2">
    <citation type="submission" date="2021-04" db="EMBL/GenBank/DDBJ databases">
        <authorList>
            <person name="Dong X."/>
        </authorList>
    </citation>
    <scope>NUCLEOTIDE SEQUENCE</scope>
    <source>
        <strain evidence="2">ZWT</strain>
    </source>
</reference>
<evidence type="ECO:0000313" key="3">
    <source>
        <dbReference type="Proteomes" id="UP001056429"/>
    </source>
</evidence>
<accession>A0A9J6P9L6</accession>
<sequence length="871" mass="102275">MKNVQFKFIGQGSTVSSESKSDILKPKSNRIFLDVGNALDYKNIIIDNHQEYSKYDSNKERPISVASICYNEKDDIEEYLQRIEEDEVEIVLHSEPDIDCIVSAFIISKYLNNEKLHKDMSIIVDCVEQIDSGRMEYKNNEIINPCFIPYALDEVLKRQNNQKNKYEEKKAQEAKEKGERTHKYDINEEVVQKGFKLIEVILKCLSKLDKKEKFLDNVDISKETDLFEEELMLLKKDYDLYLEERKNAEICYESKVKLPIKNSYENELKEVDALFWNGKSKCILHKYWARQDKTAPLGEGFIFTFILSQILKGEHQEKRIKHRDINVNRVIISVNPRSDVSLKGLGEALEKGECFKEKEYFKSRVSLWRNRGKSRFPEEWCDNDDPWYDGRNFDYTIVDSPRIGSLMSISEIKHIVNNFTAPLVEDYLIKYVIPFTIDEKKYTQLCKKLNKIKGNNLEEDEIKEYFCKPIQTYLFENSIEESNSGNRSFNCNKYSYDIKSLIRENMLNEVNGKTLNISDNILNIIVFKYGIGFIHFDIEIQNEESNLRFDEILNIKYDLSNNTIEERIFNKLIEGIKIKEYVVEKKKVMFFSGISIKSNIYYEEKHKKMIYKQMNSMNWKGVNHNSRYMNYFIDRDIIKADENTYYGFSKNGGALLIIDDNDKCENCTSDQNGESNKLKCINECGRNKNKKSIHDYFGKNDFYLFLIALQQRLSLLAFDNKLSVYDKKSQKRDIQRLRGLLVNFTTQGWFSEVTEDKIGTVLYKKWTEIFENTDLYNEIYSQLSAVDDYYKAKMSNQLTLISAITFPMVFIGSIAGLYDTGYMTSGRQVFELKWIPATEEMVGALSIGWGCFSTFSLMVFLIVIIFFYRKR</sequence>
<gene>
    <name evidence="2" type="ORF">KDK92_23975</name>
</gene>
<feature type="transmembrane region" description="Helical" evidence="1">
    <location>
        <begin position="847"/>
        <end position="868"/>
    </location>
</feature>
<dbReference type="RefSeq" id="WP_250861956.1">
    <property type="nucleotide sequence ID" value="NZ_JAGSOJ010000007.1"/>
</dbReference>
<keyword evidence="3" id="KW-1185">Reference proteome</keyword>
<evidence type="ECO:0000256" key="1">
    <source>
        <dbReference type="SAM" id="Phobius"/>
    </source>
</evidence>
<comment type="caution">
    <text evidence="2">The sequence shown here is derived from an EMBL/GenBank/DDBJ whole genome shotgun (WGS) entry which is preliminary data.</text>
</comment>